<reference evidence="1" key="2">
    <citation type="submission" date="2020-06" db="EMBL/GenBank/DDBJ databases">
        <title>Helianthus annuus Genome sequencing and assembly Release 2.</title>
        <authorList>
            <person name="Gouzy J."/>
            <person name="Langlade N."/>
            <person name="Munos S."/>
        </authorList>
    </citation>
    <scope>NUCLEOTIDE SEQUENCE</scope>
    <source>
        <tissue evidence="1">Leaves</tissue>
    </source>
</reference>
<sequence length="56" mass="6382">MYDLRHKKPRVMATTDHQLQYNKNVVTTSDDNELSTRITECLSVESCVVCCVCSSE</sequence>
<reference evidence="1" key="1">
    <citation type="journal article" date="2017" name="Nature">
        <title>The sunflower genome provides insights into oil metabolism, flowering and Asterid evolution.</title>
        <authorList>
            <person name="Badouin H."/>
            <person name="Gouzy J."/>
            <person name="Grassa C.J."/>
            <person name="Murat F."/>
            <person name="Staton S.E."/>
            <person name="Cottret L."/>
            <person name="Lelandais-Briere C."/>
            <person name="Owens G.L."/>
            <person name="Carrere S."/>
            <person name="Mayjonade B."/>
            <person name="Legrand L."/>
            <person name="Gill N."/>
            <person name="Kane N.C."/>
            <person name="Bowers J.E."/>
            <person name="Hubner S."/>
            <person name="Bellec A."/>
            <person name="Berard A."/>
            <person name="Berges H."/>
            <person name="Blanchet N."/>
            <person name="Boniface M.C."/>
            <person name="Brunel D."/>
            <person name="Catrice O."/>
            <person name="Chaidir N."/>
            <person name="Claudel C."/>
            <person name="Donnadieu C."/>
            <person name="Faraut T."/>
            <person name="Fievet G."/>
            <person name="Helmstetter N."/>
            <person name="King M."/>
            <person name="Knapp S.J."/>
            <person name="Lai Z."/>
            <person name="Le Paslier M.C."/>
            <person name="Lippi Y."/>
            <person name="Lorenzon L."/>
            <person name="Mandel J.R."/>
            <person name="Marage G."/>
            <person name="Marchand G."/>
            <person name="Marquand E."/>
            <person name="Bret-Mestries E."/>
            <person name="Morien E."/>
            <person name="Nambeesan S."/>
            <person name="Nguyen T."/>
            <person name="Pegot-Espagnet P."/>
            <person name="Pouilly N."/>
            <person name="Raftis F."/>
            <person name="Sallet E."/>
            <person name="Schiex T."/>
            <person name="Thomas J."/>
            <person name="Vandecasteele C."/>
            <person name="Vares D."/>
            <person name="Vear F."/>
            <person name="Vautrin S."/>
            <person name="Crespi M."/>
            <person name="Mangin B."/>
            <person name="Burke J.M."/>
            <person name="Salse J."/>
            <person name="Munos S."/>
            <person name="Vincourt P."/>
            <person name="Rieseberg L.H."/>
            <person name="Langlade N.B."/>
        </authorList>
    </citation>
    <scope>NUCLEOTIDE SEQUENCE</scope>
    <source>
        <tissue evidence="1">Leaves</tissue>
    </source>
</reference>
<dbReference type="Gramene" id="mRNA:HanXRQr2_Chr02g0046831">
    <property type="protein sequence ID" value="CDS:HanXRQr2_Chr02g0046831.1"/>
    <property type="gene ID" value="HanXRQr2_Chr02g0046831"/>
</dbReference>
<dbReference type="EMBL" id="MNCJ02000317">
    <property type="protein sequence ID" value="KAF5816909.1"/>
    <property type="molecule type" value="Genomic_DNA"/>
</dbReference>
<comment type="caution">
    <text evidence="1">The sequence shown here is derived from an EMBL/GenBank/DDBJ whole genome shotgun (WGS) entry which is preliminary data.</text>
</comment>
<keyword evidence="2" id="KW-1185">Reference proteome</keyword>
<organism evidence="1 2">
    <name type="scientific">Helianthus annuus</name>
    <name type="common">Common sunflower</name>
    <dbReference type="NCBI Taxonomy" id="4232"/>
    <lineage>
        <taxon>Eukaryota</taxon>
        <taxon>Viridiplantae</taxon>
        <taxon>Streptophyta</taxon>
        <taxon>Embryophyta</taxon>
        <taxon>Tracheophyta</taxon>
        <taxon>Spermatophyta</taxon>
        <taxon>Magnoliopsida</taxon>
        <taxon>eudicotyledons</taxon>
        <taxon>Gunneridae</taxon>
        <taxon>Pentapetalae</taxon>
        <taxon>asterids</taxon>
        <taxon>campanulids</taxon>
        <taxon>Asterales</taxon>
        <taxon>Asteraceae</taxon>
        <taxon>Asteroideae</taxon>
        <taxon>Heliantheae alliance</taxon>
        <taxon>Heliantheae</taxon>
        <taxon>Helianthus</taxon>
    </lineage>
</organism>
<accession>A0A9K3JKR3</accession>
<gene>
    <name evidence="1" type="ORF">HanXRQr2_Chr02g0046831</name>
</gene>
<dbReference type="AlphaFoldDB" id="A0A9K3JKR3"/>
<evidence type="ECO:0000313" key="1">
    <source>
        <dbReference type="EMBL" id="KAF5816909.1"/>
    </source>
</evidence>
<proteinExistence type="predicted"/>
<protein>
    <submittedName>
        <fullName evidence="1">Uncharacterized protein</fullName>
    </submittedName>
</protein>
<dbReference type="Proteomes" id="UP000215914">
    <property type="component" value="Unassembled WGS sequence"/>
</dbReference>
<evidence type="ECO:0000313" key="2">
    <source>
        <dbReference type="Proteomes" id="UP000215914"/>
    </source>
</evidence>
<name>A0A9K3JKR3_HELAN</name>